<name>A7VUR9_9FIRM</name>
<dbReference type="Proteomes" id="UP000003490">
    <property type="component" value="Unassembled WGS sequence"/>
</dbReference>
<dbReference type="PROSITE" id="PS51257">
    <property type="entry name" value="PROKAR_LIPOPROTEIN"/>
    <property type="match status" value="1"/>
</dbReference>
<accession>A7VUR9</accession>
<protein>
    <submittedName>
        <fullName evidence="1">Uncharacterized protein</fullName>
    </submittedName>
</protein>
<reference evidence="1 2" key="1">
    <citation type="submission" date="2007-08" db="EMBL/GenBank/DDBJ databases">
        <title>Draft genome sequence of Clostridium leptum (DSM 753).</title>
        <authorList>
            <person name="Sudarsanam P."/>
            <person name="Ley R."/>
            <person name="Guruge J."/>
            <person name="Turnbaugh P.J."/>
            <person name="Mahowald M."/>
            <person name="Liep D."/>
            <person name="Gordon J."/>
        </authorList>
    </citation>
    <scope>NUCLEOTIDE SEQUENCE [LARGE SCALE GENOMIC DNA]</scope>
    <source>
        <strain evidence="1 2">DSM 753</strain>
    </source>
</reference>
<evidence type="ECO:0000313" key="1">
    <source>
        <dbReference type="EMBL" id="EDO60719.1"/>
    </source>
</evidence>
<dbReference type="EMBL" id="ABCB02000019">
    <property type="protein sequence ID" value="EDO60719.1"/>
    <property type="molecule type" value="Genomic_DNA"/>
</dbReference>
<organism evidence="1 2">
    <name type="scientific">[Clostridium] leptum DSM 753</name>
    <dbReference type="NCBI Taxonomy" id="428125"/>
    <lineage>
        <taxon>Bacteria</taxon>
        <taxon>Bacillati</taxon>
        <taxon>Bacillota</taxon>
        <taxon>Clostridia</taxon>
        <taxon>Eubacteriales</taxon>
        <taxon>Oscillospiraceae</taxon>
        <taxon>Oscillospiraceae incertae sedis</taxon>
    </lineage>
</organism>
<evidence type="ECO:0000313" key="2">
    <source>
        <dbReference type="Proteomes" id="UP000003490"/>
    </source>
</evidence>
<gene>
    <name evidence="1" type="ORF">CLOLEP_02316</name>
</gene>
<sequence length="69" mass="7404">MSTHPRLCLDAHCVPGPAFSFACLLALKDGDLFVNASQLRASARSLHSGLFLFGLMTELIADTYFVSAS</sequence>
<proteinExistence type="predicted"/>
<dbReference type="HOGENOM" id="CLU_2768519_0_0_9"/>
<reference evidence="1 2" key="2">
    <citation type="submission" date="2007-08" db="EMBL/GenBank/DDBJ databases">
        <authorList>
            <person name="Fulton L."/>
            <person name="Clifton S."/>
            <person name="Fulton B."/>
            <person name="Xu J."/>
            <person name="Minx P."/>
            <person name="Pepin K.H."/>
            <person name="Johnson M."/>
            <person name="Thiruvilangam P."/>
            <person name="Bhonagiri V."/>
            <person name="Nash W.E."/>
            <person name="Wang C."/>
            <person name="Mardis E.R."/>
            <person name="Wilson R.K."/>
        </authorList>
    </citation>
    <scope>NUCLEOTIDE SEQUENCE [LARGE SCALE GENOMIC DNA]</scope>
    <source>
        <strain evidence="1 2">DSM 753</strain>
    </source>
</reference>
<comment type="caution">
    <text evidence="1">The sequence shown here is derived from an EMBL/GenBank/DDBJ whole genome shotgun (WGS) entry which is preliminary data.</text>
</comment>
<dbReference type="AlphaFoldDB" id="A7VUR9"/>